<dbReference type="SUPFAM" id="SSF52021">
    <property type="entry name" value="Carbamoyl phosphate synthetase, small subunit N-terminal domain"/>
    <property type="match status" value="1"/>
</dbReference>
<dbReference type="SMART" id="SM01097">
    <property type="entry name" value="CPSase_sm_chain"/>
    <property type="match status" value="1"/>
</dbReference>
<evidence type="ECO:0000256" key="3">
    <source>
        <dbReference type="ARBA" id="ARBA00007800"/>
    </source>
</evidence>
<evidence type="ECO:0000256" key="6">
    <source>
        <dbReference type="ARBA" id="ARBA00022840"/>
    </source>
</evidence>
<dbReference type="Gene3D" id="3.40.50.880">
    <property type="match status" value="1"/>
</dbReference>
<dbReference type="GO" id="GO:0006207">
    <property type="term" value="P:'de novo' pyrimidine nucleobase biosynthetic process"/>
    <property type="evidence" value="ECO:0007669"/>
    <property type="project" value="InterPro"/>
</dbReference>
<dbReference type="CDD" id="cd01744">
    <property type="entry name" value="GATase1_CPSase"/>
    <property type="match status" value="1"/>
</dbReference>
<comment type="subunit">
    <text evidence="11">Composed of two chains; the small (or glutamine) chain promotes the hydrolysis of glutamine to ammonia, which is used by the large (or ammonia) chain to synthesize carbamoyl phosphate. Tetramer of heterodimers (alpha,beta)4.</text>
</comment>
<evidence type="ECO:0000256" key="5">
    <source>
        <dbReference type="ARBA" id="ARBA00022741"/>
    </source>
</evidence>
<dbReference type="InterPro" id="IPR050472">
    <property type="entry name" value="Anth_synth/Amidotransfase"/>
</dbReference>
<feature type="binding site" evidence="11">
    <location>
        <position position="309"/>
    </location>
    <ligand>
        <name>L-glutamine</name>
        <dbReference type="ChEBI" id="CHEBI:58359"/>
    </ligand>
</feature>
<comment type="function">
    <text evidence="11">Small subunit of the glutamine-dependent carbamoyl phosphate synthetase (CPSase). CPSase catalyzes the formation of carbamoyl phosphate from the ammonia moiety of glutamine, carbonate, and phosphate donated by ATP, constituting the first step of 2 biosynthetic pathways, one leading to arginine and/or urea and the other to pyrimidine nucleotides. The small subunit (glutamine amidotransferase) binds and cleaves glutamine to supply the large subunit with the substrate ammonia.</text>
</comment>
<evidence type="ECO:0000256" key="11">
    <source>
        <dbReference type="HAMAP-Rule" id="MF_01209"/>
    </source>
</evidence>
<comment type="pathway">
    <text evidence="2 11">Amino-acid biosynthesis; L-arginine biosynthesis; carbamoyl phosphate from bicarbonate: step 1/1.</text>
</comment>
<dbReference type="Pfam" id="PF00988">
    <property type="entry name" value="CPSase_sm_chain"/>
    <property type="match status" value="1"/>
</dbReference>
<keyword evidence="5 11" id="KW-0547">Nucleotide-binding</keyword>
<dbReference type="GO" id="GO:0005524">
    <property type="term" value="F:ATP binding"/>
    <property type="evidence" value="ECO:0007669"/>
    <property type="project" value="UniProtKB-UniRule"/>
</dbReference>
<comment type="catalytic activity">
    <reaction evidence="9 11">
        <text>hydrogencarbonate + L-glutamine + 2 ATP + H2O = carbamoyl phosphate + L-glutamate + 2 ADP + phosphate + 2 H(+)</text>
        <dbReference type="Rhea" id="RHEA:18633"/>
        <dbReference type="ChEBI" id="CHEBI:15377"/>
        <dbReference type="ChEBI" id="CHEBI:15378"/>
        <dbReference type="ChEBI" id="CHEBI:17544"/>
        <dbReference type="ChEBI" id="CHEBI:29985"/>
        <dbReference type="ChEBI" id="CHEBI:30616"/>
        <dbReference type="ChEBI" id="CHEBI:43474"/>
        <dbReference type="ChEBI" id="CHEBI:58228"/>
        <dbReference type="ChEBI" id="CHEBI:58359"/>
        <dbReference type="ChEBI" id="CHEBI:456216"/>
        <dbReference type="EC" id="6.3.5.5"/>
    </reaction>
</comment>
<evidence type="ECO:0000256" key="8">
    <source>
        <dbReference type="ARBA" id="ARBA00022975"/>
    </source>
</evidence>
<dbReference type="UniPathway" id="UPA00068">
    <property type="reaction ID" value="UER00171"/>
</dbReference>
<keyword evidence="6 11" id="KW-0067">ATP-binding</keyword>
<dbReference type="InterPro" id="IPR035686">
    <property type="entry name" value="CPSase_GATase1"/>
</dbReference>
<keyword evidence="4 11" id="KW-0436">Ligase</keyword>
<feature type="binding site" evidence="11">
    <location>
        <position position="268"/>
    </location>
    <ligand>
        <name>L-glutamine</name>
        <dbReference type="ChEBI" id="CHEBI:58359"/>
    </ligand>
</feature>
<feature type="region of interest" description="CPSase" evidence="11">
    <location>
        <begin position="1"/>
        <end position="188"/>
    </location>
</feature>
<dbReference type="GO" id="GO:0044205">
    <property type="term" value="P:'de novo' UMP biosynthetic process"/>
    <property type="evidence" value="ECO:0007669"/>
    <property type="project" value="UniProtKB-UniRule"/>
</dbReference>
<dbReference type="PANTHER" id="PTHR43418:SF7">
    <property type="entry name" value="CARBAMOYL-PHOSPHATE SYNTHASE SMALL CHAIN"/>
    <property type="match status" value="1"/>
</dbReference>
<dbReference type="PRINTS" id="PR00096">
    <property type="entry name" value="GATASE"/>
</dbReference>
<sequence length="374" mass="41632">MKKKAILALEDGTYFLGYSFGAEGETQGELVFNTSMTGYQEILTDPSYRGQIVVMTYTQIGNYGVNEEDLESGKVQVNGFVVKEVFFRYSNWRATKSLDEYLKENGVVGIAGIDTRALVKKIREHGVIRGVISTNNITPEEAVKKARQVPDISELDLIQEVSTRESYLWKQGEWRLSEGYIETEGEKPTVAVVDFGVKFNILRRLASEGAKVVVVPPEEAFDFAKKERPDALFLSNGPGDPQRVVEGIRLVREFAGKIPILGICLGCQIVGLALGGRTYKLKFGHHGGNHPVKDLKTGKVEITAQNHNFAIDPDSLPSEVEITHINLLDETVEGIRHKELPIFAVQYHPENSPGPHDSYYLFKAFVDMAKRAGQ</sequence>
<feature type="active site" description="Nucleophile" evidence="11">
    <location>
        <position position="264"/>
    </location>
</feature>
<feature type="binding site" evidence="11">
    <location>
        <position position="47"/>
    </location>
    <ligand>
        <name>L-glutamine</name>
        <dbReference type="ChEBI" id="CHEBI:58359"/>
    </ligand>
</feature>
<feature type="domain" description="Carbamoyl-phosphate synthase small subunit N-terminal" evidence="12">
    <location>
        <begin position="3"/>
        <end position="133"/>
    </location>
</feature>
<keyword evidence="14" id="KW-1185">Reference proteome</keyword>
<dbReference type="PRINTS" id="PR00099">
    <property type="entry name" value="CPSGATASE"/>
</dbReference>
<dbReference type="Pfam" id="PF00117">
    <property type="entry name" value="GATase"/>
    <property type="match status" value="1"/>
</dbReference>
<accession>A0A497XQG0</accession>
<reference evidence="13 14" key="1">
    <citation type="submission" date="2018-10" db="EMBL/GenBank/DDBJ databases">
        <title>Genomic Encyclopedia of Archaeal and Bacterial Type Strains, Phase II (KMG-II): from individual species to whole genera.</title>
        <authorList>
            <person name="Goeker M."/>
        </authorList>
    </citation>
    <scope>NUCLEOTIDE SEQUENCE [LARGE SCALE GENOMIC DNA]</scope>
    <source>
        <strain evidence="13 14">DSM 16510</strain>
    </source>
</reference>
<dbReference type="InterPro" id="IPR006274">
    <property type="entry name" value="CarbamoylP_synth_ssu"/>
</dbReference>
<dbReference type="NCBIfam" id="TIGR01368">
    <property type="entry name" value="CPSaseIIsmall"/>
    <property type="match status" value="1"/>
</dbReference>
<feature type="binding site" evidence="11">
    <location>
        <position position="239"/>
    </location>
    <ligand>
        <name>L-glutamine</name>
        <dbReference type="ChEBI" id="CHEBI:58359"/>
    </ligand>
</feature>
<dbReference type="EC" id="6.3.5.5" evidence="11"/>
<dbReference type="InterPro" id="IPR002474">
    <property type="entry name" value="CarbamoylP_synth_ssu_N"/>
</dbReference>
<feature type="active site" evidence="11">
    <location>
        <position position="350"/>
    </location>
</feature>
<dbReference type="RefSeq" id="WP_121010221.1">
    <property type="nucleotide sequence ID" value="NZ_RCCJ01000001.1"/>
</dbReference>
<dbReference type="FunFam" id="3.50.30.20:FF:000001">
    <property type="entry name" value="Carbamoyl-phosphate synthase small chain"/>
    <property type="match status" value="1"/>
</dbReference>
<dbReference type="Gene3D" id="3.50.30.20">
    <property type="entry name" value="Carbamoyl-phosphate synthase small subunit, N-terminal domain"/>
    <property type="match status" value="1"/>
</dbReference>
<keyword evidence="11" id="KW-0055">Arginine biosynthesis</keyword>
<comment type="catalytic activity">
    <reaction evidence="10 11">
        <text>L-glutamine + H2O = L-glutamate + NH4(+)</text>
        <dbReference type="Rhea" id="RHEA:15889"/>
        <dbReference type="ChEBI" id="CHEBI:15377"/>
        <dbReference type="ChEBI" id="CHEBI:28938"/>
        <dbReference type="ChEBI" id="CHEBI:29985"/>
        <dbReference type="ChEBI" id="CHEBI:58359"/>
    </reaction>
</comment>
<name>A0A497XQG0_9AQUI</name>
<evidence type="ECO:0000256" key="7">
    <source>
        <dbReference type="ARBA" id="ARBA00022962"/>
    </source>
</evidence>
<comment type="pathway">
    <text evidence="1 11">Pyrimidine metabolism; UMP biosynthesis via de novo pathway; (S)-dihydroorotate from bicarbonate: step 1/3.</text>
</comment>
<keyword evidence="11" id="KW-0028">Amino-acid biosynthesis</keyword>
<comment type="caution">
    <text evidence="11">Lacks conserved residue(s) required for the propagation of feature annotation.</text>
</comment>
<protein>
    <recommendedName>
        <fullName evidence="11">Carbamoyl phosphate synthase small chain</fullName>
        <ecNumber evidence="11">6.3.5.5</ecNumber>
    </recommendedName>
    <alternativeName>
        <fullName evidence="11">Carbamoyl phosphate synthetase glutamine chain</fullName>
    </alternativeName>
</protein>
<gene>
    <name evidence="11" type="primary">carA</name>
    <name evidence="13" type="ORF">BCF55_0769</name>
</gene>
<dbReference type="InterPro" id="IPR029062">
    <property type="entry name" value="Class_I_gatase-like"/>
</dbReference>
<feature type="binding site" evidence="11">
    <location>
        <position position="306"/>
    </location>
    <ligand>
        <name>L-glutamine</name>
        <dbReference type="ChEBI" id="CHEBI:58359"/>
    </ligand>
</feature>
<evidence type="ECO:0000259" key="12">
    <source>
        <dbReference type="SMART" id="SM01097"/>
    </source>
</evidence>
<dbReference type="InterPro" id="IPR017926">
    <property type="entry name" value="GATASE"/>
</dbReference>
<feature type="active site" evidence="11">
    <location>
        <position position="348"/>
    </location>
</feature>
<dbReference type="AlphaFoldDB" id="A0A497XQG0"/>
<evidence type="ECO:0000256" key="2">
    <source>
        <dbReference type="ARBA" id="ARBA00005077"/>
    </source>
</evidence>
<evidence type="ECO:0000256" key="4">
    <source>
        <dbReference type="ARBA" id="ARBA00022598"/>
    </source>
</evidence>
<dbReference type="GO" id="GO:0006541">
    <property type="term" value="P:glutamine metabolic process"/>
    <property type="evidence" value="ECO:0007669"/>
    <property type="project" value="InterPro"/>
</dbReference>
<dbReference type="PANTHER" id="PTHR43418">
    <property type="entry name" value="MULTIFUNCTIONAL TRYPTOPHAN BIOSYNTHESIS PROTEIN-RELATED"/>
    <property type="match status" value="1"/>
</dbReference>
<comment type="caution">
    <text evidence="13">The sequence shown here is derived from an EMBL/GenBank/DDBJ whole genome shotgun (WGS) entry which is preliminary data.</text>
</comment>
<dbReference type="EMBL" id="RCCJ01000001">
    <property type="protein sequence ID" value="RLJ70494.1"/>
    <property type="molecule type" value="Genomic_DNA"/>
</dbReference>
<comment type="similarity">
    <text evidence="3 11">Belongs to the CarA family.</text>
</comment>
<dbReference type="GO" id="GO:0004359">
    <property type="term" value="F:glutaminase activity"/>
    <property type="evidence" value="ECO:0007669"/>
    <property type="project" value="RHEA"/>
</dbReference>
<dbReference type="PROSITE" id="PS51273">
    <property type="entry name" value="GATASE_TYPE_1"/>
    <property type="match status" value="1"/>
</dbReference>
<dbReference type="PRINTS" id="PR00097">
    <property type="entry name" value="ANTSNTHASEII"/>
</dbReference>
<dbReference type="UniPathway" id="UPA00070">
    <property type="reaction ID" value="UER00115"/>
</dbReference>
<dbReference type="GO" id="GO:0004088">
    <property type="term" value="F:carbamoyl-phosphate synthase (glutamine-hydrolyzing) activity"/>
    <property type="evidence" value="ECO:0007669"/>
    <property type="project" value="UniProtKB-UniRule"/>
</dbReference>
<dbReference type="SUPFAM" id="SSF52317">
    <property type="entry name" value="Class I glutamine amidotransferase-like"/>
    <property type="match status" value="1"/>
</dbReference>
<dbReference type="GO" id="GO:0006526">
    <property type="term" value="P:L-arginine biosynthetic process"/>
    <property type="evidence" value="ECO:0007669"/>
    <property type="project" value="UniProtKB-UniRule"/>
</dbReference>
<evidence type="ECO:0000256" key="10">
    <source>
        <dbReference type="ARBA" id="ARBA00049285"/>
    </source>
</evidence>
<keyword evidence="8 11" id="KW-0665">Pyrimidine biosynthesis</keyword>
<dbReference type="HAMAP" id="MF_01209">
    <property type="entry name" value="CPSase_S_chain"/>
    <property type="match status" value="1"/>
</dbReference>
<dbReference type="NCBIfam" id="NF009475">
    <property type="entry name" value="PRK12838.1"/>
    <property type="match status" value="1"/>
</dbReference>
<dbReference type="Proteomes" id="UP000267841">
    <property type="component" value="Unassembled WGS sequence"/>
</dbReference>
<organism evidence="13 14">
    <name type="scientific">Hydrogenivirga caldilitoris</name>
    <dbReference type="NCBI Taxonomy" id="246264"/>
    <lineage>
        <taxon>Bacteria</taxon>
        <taxon>Pseudomonadati</taxon>
        <taxon>Aquificota</taxon>
        <taxon>Aquificia</taxon>
        <taxon>Aquificales</taxon>
        <taxon>Aquificaceae</taxon>
        <taxon>Hydrogenivirga</taxon>
    </lineage>
</organism>
<feature type="binding site" evidence="11">
    <location>
        <position position="265"/>
    </location>
    <ligand>
        <name>L-glutamine</name>
        <dbReference type="ChEBI" id="CHEBI:58359"/>
    </ligand>
</feature>
<evidence type="ECO:0000256" key="1">
    <source>
        <dbReference type="ARBA" id="ARBA00004812"/>
    </source>
</evidence>
<proteinExistence type="inferred from homology"/>
<dbReference type="OrthoDB" id="9804328at2"/>
<feature type="binding site" evidence="11">
    <location>
        <position position="237"/>
    </location>
    <ligand>
        <name>L-glutamine</name>
        <dbReference type="ChEBI" id="CHEBI:58359"/>
    </ligand>
</feature>
<evidence type="ECO:0000256" key="9">
    <source>
        <dbReference type="ARBA" id="ARBA00048816"/>
    </source>
</evidence>
<dbReference type="InterPro" id="IPR036480">
    <property type="entry name" value="CarbP_synth_ssu_N_sf"/>
</dbReference>
<evidence type="ECO:0000313" key="14">
    <source>
        <dbReference type="Proteomes" id="UP000267841"/>
    </source>
</evidence>
<keyword evidence="7 11" id="KW-0315">Glutamine amidotransferase</keyword>
<evidence type="ECO:0000313" key="13">
    <source>
        <dbReference type="EMBL" id="RLJ70494.1"/>
    </source>
</evidence>